<evidence type="ECO:0000313" key="4">
    <source>
        <dbReference type="Proteomes" id="UP001314903"/>
    </source>
</evidence>
<dbReference type="InterPro" id="IPR000014">
    <property type="entry name" value="PAS"/>
</dbReference>
<dbReference type="SUPFAM" id="SSF55781">
    <property type="entry name" value="GAF domain-like"/>
    <property type="match status" value="1"/>
</dbReference>
<dbReference type="Proteomes" id="UP001314903">
    <property type="component" value="Unassembled WGS sequence"/>
</dbReference>
<gene>
    <name evidence="3" type="ORF">J2Z35_001674</name>
</gene>
<dbReference type="SMART" id="SM00267">
    <property type="entry name" value="GGDEF"/>
    <property type="match status" value="1"/>
</dbReference>
<dbReference type="Gene3D" id="3.30.70.270">
    <property type="match status" value="1"/>
</dbReference>
<dbReference type="PANTHER" id="PTHR46663">
    <property type="entry name" value="DIGUANYLATE CYCLASE DGCT-RELATED"/>
    <property type="match status" value="1"/>
</dbReference>
<keyword evidence="4" id="KW-1185">Reference proteome</keyword>
<dbReference type="InterPro" id="IPR043128">
    <property type="entry name" value="Rev_trsase/Diguanyl_cyclase"/>
</dbReference>
<sequence length="467" mass="53802">MEQIDIKIIKENDLQTLNSLIPNPLIIINSQEILFANKEFELLTGYSFNEIKEIDLNQIMTSHYKKLFYLNIAKAINGTNINKNFEFRISTKEGNILWIECQWQKVSHNSTIYILATMINITDRKIAEHNLSSLLNLRDSMLEVTQSIVRTNSIEGIYRLILKNAIKSIKNARLGSIMIKQEDSLKVVSHIGFIEDNINDFEIPINQSFLYKATDGKLDNTSVISDITKIEGFEPIRTSDNDSEYIKSTLTAPIYVNGDFFGIVNIDSTEFNAFDENDIKVMEFIKNNVEIAISNHMLYEEKVYLSQFDSLTNLYNRSYFEKIFYNIKEKSLRYEEKFNLVVFDLNGLKFINDNFGHLAGDMVLEQFAKGCSGIIRKSDILARYGGDEFIGIFFNSNHNLLSKRLDGFLESLEKNPINIEGTNIKCSFSYGIATFGEDGILLNDLTKTADQRMYKFKMDYKMKFPIV</sequence>
<feature type="domain" description="GGDEF" evidence="2">
    <location>
        <begin position="336"/>
        <end position="467"/>
    </location>
</feature>
<dbReference type="RefSeq" id="WP_209660938.1">
    <property type="nucleotide sequence ID" value="NZ_JAGGLI010000017.1"/>
</dbReference>
<dbReference type="Gene3D" id="3.30.450.40">
    <property type="match status" value="1"/>
</dbReference>
<dbReference type="Pfam" id="PF00990">
    <property type="entry name" value="GGDEF"/>
    <property type="match status" value="1"/>
</dbReference>
<dbReference type="InterPro" id="IPR001610">
    <property type="entry name" value="PAC"/>
</dbReference>
<dbReference type="NCBIfam" id="TIGR00254">
    <property type="entry name" value="GGDEF"/>
    <property type="match status" value="1"/>
</dbReference>
<evidence type="ECO:0000313" key="3">
    <source>
        <dbReference type="EMBL" id="MBP2027876.1"/>
    </source>
</evidence>
<dbReference type="CDD" id="cd00130">
    <property type="entry name" value="PAS"/>
    <property type="match status" value="1"/>
</dbReference>
<dbReference type="Gene3D" id="3.30.450.20">
    <property type="entry name" value="PAS domain"/>
    <property type="match status" value="1"/>
</dbReference>
<dbReference type="SMART" id="SM00086">
    <property type="entry name" value="PAC"/>
    <property type="match status" value="1"/>
</dbReference>
<comment type="caution">
    <text evidence="3">The sequence shown here is derived from an EMBL/GenBank/DDBJ whole genome shotgun (WGS) entry which is preliminary data.</text>
</comment>
<dbReference type="Pfam" id="PF13426">
    <property type="entry name" value="PAS_9"/>
    <property type="match status" value="1"/>
</dbReference>
<evidence type="ECO:0000259" key="2">
    <source>
        <dbReference type="PROSITE" id="PS50887"/>
    </source>
</evidence>
<dbReference type="InterPro" id="IPR052163">
    <property type="entry name" value="DGC-Regulatory_Protein"/>
</dbReference>
<dbReference type="PANTHER" id="PTHR46663:SF2">
    <property type="entry name" value="GGDEF DOMAIN-CONTAINING PROTEIN"/>
    <property type="match status" value="1"/>
</dbReference>
<protein>
    <submittedName>
        <fullName evidence="3">Diguanylate cyclase (GGDEF)-like protein/PAS domain S-box-containing protein</fullName>
    </submittedName>
</protein>
<dbReference type="SUPFAM" id="SSF55785">
    <property type="entry name" value="PYP-like sensor domain (PAS domain)"/>
    <property type="match status" value="1"/>
</dbReference>
<dbReference type="EMBL" id="JAGGLI010000017">
    <property type="protein sequence ID" value="MBP2027876.1"/>
    <property type="molecule type" value="Genomic_DNA"/>
</dbReference>
<dbReference type="InterPro" id="IPR000700">
    <property type="entry name" value="PAS-assoc_C"/>
</dbReference>
<organism evidence="3 4">
    <name type="scientific">Acetoanaerobium pronyense</name>
    <dbReference type="NCBI Taxonomy" id="1482736"/>
    <lineage>
        <taxon>Bacteria</taxon>
        <taxon>Bacillati</taxon>
        <taxon>Bacillota</taxon>
        <taxon>Clostridia</taxon>
        <taxon>Peptostreptococcales</taxon>
        <taxon>Filifactoraceae</taxon>
        <taxon>Acetoanaerobium</taxon>
    </lineage>
</organism>
<dbReference type="InterPro" id="IPR029016">
    <property type="entry name" value="GAF-like_dom_sf"/>
</dbReference>
<dbReference type="PROSITE" id="PS50887">
    <property type="entry name" value="GGDEF"/>
    <property type="match status" value="1"/>
</dbReference>
<dbReference type="InterPro" id="IPR029787">
    <property type="entry name" value="Nucleotide_cyclase"/>
</dbReference>
<dbReference type="NCBIfam" id="TIGR00229">
    <property type="entry name" value="sensory_box"/>
    <property type="match status" value="1"/>
</dbReference>
<dbReference type="InterPro" id="IPR035965">
    <property type="entry name" value="PAS-like_dom_sf"/>
</dbReference>
<feature type="domain" description="PAC" evidence="1">
    <location>
        <begin position="83"/>
        <end position="133"/>
    </location>
</feature>
<accession>A0ABS4KKX7</accession>
<reference evidence="3 4" key="1">
    <citation type="submission" date="2021-03" db="EMBL/GenBank/DDBJ databases">
        <title>Genomic Encyclopedia of Type Strains, Phase IV (KMG-IV): sequencing the most valuable type-strain genomes for metagenomic binning, comparative biology and taxonomic classification.</title>
        <authorList>
            <person name="Goeker M."/>
        </authorList>
    </citation>
    <scope>NUCLEOTIDE SEQUENCE [LARGE SCALE GENOMIC DNA]</scope>
    <source>
        <strain evidence="3 4">DSM 27512</strain>
    </source>
</reference>
<dbReference type="SUPFAM" id="SSF55073">
    <property type="entry name" value="Nucleotide cyclase"/>
    <property type="match status" value="1"/>
</dbReference>
<dbReference type="InterPro" id="IPR000160">
    <property type="entry name" value="GGDEF_dom"/>
</dbReference>
<evidence type="ECO:0000259" key="1">
    <source>
        <dbReference type="PROSITE" id="PS50113"/>
    </source>
</evidence>
<proteinExistence type="predicted"/>
<dbReference type="CDD" id="cd01949">
    <property type="entry name" value="GGDEF"/>
    <property type="match status" value="1"/>
</dbReference>
<name>A0ABS4KKX7_9FIRM</name>
<dbReference type="PROSITE" id="PS50113">
    <property type="entry name" value="PAC"/>
    <property type="match status" value="1"/>
</dbReference>